<dbReference type="GO" id="GO:0019305">
    <property type="term" value="P:dTDP-rhamnose biosynthetic process"/>
    <property type="evidence" value="ECO:0007669"/>
    <property type="project" value="UniProtKB-UniRule"/>
</dbReference>
<dbReference type="InterPro" id="IPR014710">
    <property type="entry name" value="RmlC-like_jellyroll"/>
</dbReference>
<dbReference type="Proteomes" id="UP000824156">
    <property type="component" value="Unassembled WGS sequence"/>
</dbReference>
<dbReference type="Pfam" id="PF00908">
    <property type="entry name" value="dTDP_sugar_isom"/>
    <property type="match status" value="1"/>
</dbReference>
<dbReference type="AlphaFoldDB" id="A0A9D2AYD3"/>
<dbReference type="CDD" id="cd00438">
    <property type="entry name" value="cupin_RmlC"/>
    <property type="match status" value="1"/>
</dbReference>
<comment type="pathway">
    <text evidence="7">Carbohydrate biosynthesis; dTDP-L-rhamnose biosynthesis.</text>
</comment>
<protein>
    <recommendedName>
        <fullName evidence="4 7">dTDP-4-dehydrorhamnose 3,5-epimerase</fullName>
        <ecNumber evidence="3 7">5.1.3.13</ecNumber>
    </recommendedName>
    <alternativeName>
        <fullName evidence="7">Thymidine diphospho-4-keto-rhamnose 3,5-epimerase</fullName>
    </alternativeName>
</protein>
<dbReference type="GO" id="GO:0000271">
    <property type="term" value="P:polysaccharide biosynthetic process"/>
    <property type="evidence" value="ECO:0007669"/>
    <property type="project" value="TreeGrafter"/>
</dbReference>
<comment type="caution">
    <text evidence="8">The sequence shown here is derived from an EMBL/GenBank/DDBJ whole genome shotgun (WGS) entry which is preliminary data.</text>
</comment>
<comment type="function">
    <text evidence="2 7">Catalyzes the epimerization of the C3' and C5'positions of dTDP-6-deoxy-D-xylo-4-hexulose, forming dTDP-6-deoxy-L-lyxo-4-hexulose.</text>
</comment>
<evidence type="ECO:0000256" key="3">
    <source>
        <dbReference type="ARBA" id="ARBA00012098"/>
    </source>
</evidence>
<dbReference type="EMBL" id="DXEZ01000148">
    <property type="protein sequence ID" value="HIX54428.1"/>
    <property type="molecule type" value="Genomic_DNA"/>
</dbReference>
<dbReference type="GO" id="GO:0008830">
    <property type="term" value="F:dTDP-4-dehydrorhamnose 3,5-epimerase activity"/>
    <property type="evidence" value="ECO:0007669"/>
    <property type="project" value="UniProtKB-UniRule"/>
</dbReference>
<evidence type="ECO:0000313" key="8">
    <source>
        <dbReference type="EMBL" id="HIX54428.1"/>
    </source>
</evidence>
<feature type="active site" description="Proton donor" evidence="5">
    <location>
        <position position="132"/>
    </location>
</feature>
<reference evidence="8" key="1">
    <citation type="journal article" date="2021" name="PeerJ">
        <title>Extensive microbial diversity within the chicken gut microbiome revealed by metagenomics and culture.</title>
        <authorList>
            <person name="Gilroy R."/>
            <person name="Ravi A."/>
            <person name="Getino M."/>
            <person name="Pursley I."/>
            <person name="Horton D.L."/>
            <person name="Alikhan N.F."/>
            <person name="Baker D."/>
            <person name="Gharbi K."/>
            <person name="Hall N."/>
            <person name="Watson M."/>
            <person name="Adriaenssens E.M."/>
            <person name="Foster-Nyarko E."/>
            <person name="Jarju S."/>
            <person name="Secka A."/>
            <person name="Antonio M."/>
            <person name="Oren A."/>
            <person name="Chaudhuri R.R."/>
            <person name="La Ragione R."/>
            <person name="Hildebrand F."/>
            <person name="Pallen M.J."/>
        </authorList>
    </citation>
    <scope>NUCLEOTIDE SEQUENCE</scope>
    <source>
        <strain evidence="8">1719</strain>
    </source>
</reference>
<dbReference type="NCBIfam" id="TIGR01221">
    <property type="entry name" value="rmlC"/>
    <property type="match status" value="1"/>
</dbReference>
<dbReference type="InterPro" id="IPR011051">
    <property type="entry name" value="RmlC_Cupin_sf"/>
</dbReference>
<dbReference type="InterPro" id="IPR000888">
    <property type="entry name" value="RmlC-like"/>
</dbReference>
<name>A0A9D2AYD3_9SPHI</name>
<comment type="subunit">
    <text evidence="7">Homodimer.</text>
</comment>
<evidence type="ECO:0000256" key="1">
    <source>
        <dbReference type="ARBA" id="ARBA00001298"/>
    </source>
</evidence>
<sequence>MIVIPTRLRDCYTIKPKLFSDNRGYFTESFNQAEFQKKTGHQEPFLQDNESFSSYGVLRGLHGQTGENAQAKLVRVVQGEVLDIAVDMREDSPTYLQHHAEILNDVNKKQLFIPRGFLHGFVVLSPTAIFHYKCDNFYHAESEWGIRYDDPSLKIDWILPHAHLTISTKDRALPYLNI</sequence>
<feature type="active site" description="Proton acceptor" evidence="5">
    <location>
        <position position="62"/>
    </location>
</feature>
<evidence type="ECO:0000256" key="4">
    <source>
        <dbReference type="ARBA" id="ARBA00019595"/>
    </source>
</evidence>
<comment type="catalytic activity">
    <reaction evidence="1 7">
        <text>dTDP-4-dehydro-6-deoxy-alpha-D-glucose = dTDP-4-dehydro-beta-L-rhamnose</text>
        <dbReference type="Rhea" id="RHEA:16969"/>
        <dbReference type="ChEBI" id="CHEBI:57649"/>
        <dbReference type="ChEBI" id="CHEBI:62830"/>
        <dbReference type="EC" id="5.1.3.13"/>
    </reaction>
</comment>
<evidence type="ECO:0000313" key="9">
    <source>
        <dbReference type="Proteomes" id="UP000824156"/>
    </source>
</evidence>
<proteinExistence type="inferred from homology"/>
<dbReference type="GO" id="GO:0005829">
    <property type="term" value="C:cytosol"/>
    <property type="evidence" value="ECO:0007669"/>
    <property type="project" value="TreeGrafter"/>
</dbReference>
<dbReference type="PANTHER" id="PTHR21047">
    <property type="entry name" value="DTDP-6-DEOXY-D-GLUCOSE-3,5 EPIMERASE"/>
    <property type="match status" value="1"/>
</dbReference>
<reference evidence="8" key="2">
    <citation type="submission" date="2021-04" db="EMBL/GenBank/DDBJ databases">
        <authorList>
            <person name="Gilroy R."/>
        </authorList>
    </citation>
    <scope>NUCLEOTIDE SEQUENCE</scope>
    <source>
        <strain evidence="8">1719</strain>
    </source>
</reference>
<accession>A0A9D2AYD3</accession>
<dbReference type="SUPFAM" id="SSF51182">
    <property type="entry name" value="RmlC-like cupins"/>
    <property type="match status" value="1"/>
</dbReference>
<dbReference type="PANTHER" id="PTHR21047:SF2">
    <property type="entry name" value="THYMIDINE DIPHOSPHO-4-KETO-RHAMNOSE 3,5-EPIMERASE"/>
    <property type="match status" value="1"/>
</dbReference>
<evidence type="ECO:0000256" key="5">
    <source>
        <dbReference type="PIRSR" id="PIRSR600888-1"/>
    </source>
</evidence>
<dbReference type="EC" id="5.1.3.13" evidence="3 7"/>
<comment type="similarity">
    <text evidence="7">Belongs to the dTDP-4-dehydrorhamnose 3,5-epimerase family.</text>
</comment>
<organism evidence="8 9">
    <name type="scientific">Candidatus Sphingobacterium stercoripullorum</name>
    <dbReference type="NCBI Taxonomy" id="2838759"/>
    <lineage>
        <taxon>Bacteria</taxon>
        <taxon>Pseudomonadati</taxon>
        <taxon>Bacteroidota</taxon>
        <taxon>Sphingobacteriia</taxon>
        <taxon>Sphingobacteriales</taxon>
        <taxon>Sphingobacteriaceae</taxon>
        <taxon>Sphingobacterium</taxon>
    </lineage>
</organism>
<feature type="site" description="Participates in a stacking interaction with the thymidine ring of dTDP-4-oxo-6-deoxyglucose" evidence="6">
    <location>
        <position position="138"/>
    </location>
</feature>
<evidence type="ECO:0000256" key="6">
    <source>
        <dbReference type="PIRSR" id="PIRSR600888-3"/>
    </source>
</evidence>
<dbReference type="Gene3D" id="2.60.120.10">
    <property type="entry name" value="Jelly Rolls"/>
    <property type="match status" value="1"/>
</dbReference>
<evidence type="ECO:0000256" key="2">
    <source>
        <dbReference type="ARBA" id="ARBA00001997"/>
    </source>
</evidence>
<keyword evidence="7 8" id="KW-0413">Isomerase</keyword>
<gene>
    <name evidence="8" type="primary">rfbC</name>
    <name evidence="8" type="ORF">H9853_05330</name>
</gene>
<evidence type="ECO:0000256" key="7">
    <source>
        <dbReference type="RuleBase" id="RU364069"/>
    </source>
</evidence>